<feature type="domain" description="Peptidase C39-like" evidence="3">
    <location>
        <begin position="57"/>
        <end position="166"/>
    </location>
</feature>
<organism evidence="4">
    <name type="scientific">Desulfurivibrio alkaliphilus</name>
    <dbReference type="NCBI Taxonomy" id="427923"/>
    <lineage>
        <taxon>Bacteria</taxon>
        <taxon>Pseudomonadati</taxon>
        <taxon>Thermodesulfobacteriota</taxon>
        <taxon>Desulfobulbia</taxon>
        <taxon>Desulfobulbales</taxon>
        <taxon>Desulfobulbaceae</taxon>
        <taxon>Desulfurivibrio</taxon>
    </lineage>
</organism>
<dbReference type="InterPro" id="IPR039564">
    <property type="entry name" value="Peptidase_C39-like"/>
</dbReference>
<accession>A0A7C2TLV9</accession>
<dbReference type="Proteomes" id="UP000885986">
    <property type="component" value="Unassembled WGS sequence"/>
</dbReference>
<dbReference type="InterPro" id="IPR019734">
    <property type="entry name" value="TPR_rpt"/>
</dbReference>
<name>A0A7C2TLV9_9BACT</name>
<keyword evidence="2" id="KW-1133">Transmembrane helix</keyword>
<keyword evidence="2" id="KW-0472">Membrane</keyword>
<protein>
    <submittedName>
        <fullName evidence="4">Bacteriocin-processing peptidase family protein</fullName>
    </submittedName>
</protein>
<dbReference type="SUPFAM" id="SSF48452">
    <property type="entry name" value="TPR-like"/>
    <property type="match status" value="1"/>
</dbReference>
<evidence type="ECO:0000259" key="3">
    <source>
        <dbReference type="Pfam" id="PF13529"/>
    </source>
</evidence>
<dbReference type="Gene3D" id="3.90.70.10">
    <property type="entry name" value="Cysteine proteinases"/>
    <property type="match status" value="1"/>
</dbReference>
<dbReference type="PROSITE" id="PS50005">
    <property type="entry name" value="TPR"/>
    <property type="match status" value="1"/>
</dbReference>
<feature type="repeat" description="TPR" evidence="1">
    <location>
        <begin position="242"/>
        <end position="275"/>
    </location>
</feature>
<evidence type="ECO:0000256" key="2">
    <source>
        <dbReference type="SAM" id="Phobius"/>
    </source>
</evidence>
<dbReference type="InterPro" id="IPR039563">
    <property type="entry name" value="Peptidase_C39_single_dom"/>
</dbReference>
<dbReference type="AlphaFoldDB" id="A0A7C2TLV9"/>
<dbReference type="NCBIfam" id="NF033920">
    <property type="entry name" value="C39_PA2778_fam"/>
    <property type="match status" value="1"/>
</dbReference>
<proteinExistence type="predicted"/>
<sequence>MEVEYGLLSVFVERSSMGQLIRPFFLLLSFLTLAGCSVLGPGFPDERIVRERVLLPDIPFYAQEDYQCGPAALAMLLAWNGEALLLPALTGQVYSPSLEGSLQPAIVAAARRYGYLVYPLDQPEALFGELAAGHPVLVLQNLGLTRMPRWHYAVVIGHDPEQKRIFLHSGRREAMGMSARLFGRTWARAGHWAVVVLPPERLPATAGESSFLAAAVGLEQAGQWSAALLAYQAALERWPDSFGARVGLGNVRYTLADYEGAQRAFRQALLLQPANGAVMNNLALALAAAGYRQEALVVIGQGLELDETWRQELLRTRQKIVADQPWAEGGNEQN</sequence>
<dbReference type="InterPro" id="IPR011990">
    <property type="entry name" value="TPR-like_helical_dom_sf"/>
</dbReference>
<dbReference type="EMBL" id="DSDS01000185">
    <property type="protein sequence ID" value="HET98641.1"/>
    <property type="molecule type" value="Genomic_DNA"/>
</dbReference>
<keyword evidence="1" id="KW-0802">TPR repeat</keyword>
<reference evidence="4" key="1">
    <citation type="journal article" date="2020" name="mSystems">
        <title>Genome- and Community-Level Interaction Insights into Carbon Utilization and Element Cycling Functions of Hydrothermarchaeota in Hydrothermal Sediment.</title>
        <authorList>
            <person name="Zhou Z."/>
            <person name="Liu Y."/>
            <person name="Xu W."/>
            <person name="Pan J."/>
            <person name="Luo Z.H."/>
            <person name="Li M."/>
        </authorList>
    </citation>
    <scope>NUCLEOTIDE SEQUENCE [LARGE SCALE GENOMIC DNA]</scope>
    <source>
        <strain evidence="4">SpSt-1224</strain>
    </source>
</reference>
<dbReference type="Gene3D" id="1.25.40.10">
    <property type="entry name" value="Tetratricopeptide repeat domain"/>
    <property type="match status" value="1"/>
</dbReference>
<keyword evidence="2" id="KW-0812">Transmembrane</keyword>
<feature type="transmembrane region" description="Helical" evidence="2">
    <location>
        <begin position="20"/>
        <end position="43"/>
    </location>
</feature>
<evidence type="ECO:0000313" key="4">
    <source>
        <dbReference type="EMBL" id="HET98641.1"/>
    </source>
</evidence>
<gene>
    <name evidence="4" type="ORF">ENN98_08175</name>
</gene>
<evidence type="ECO:0000256" key="1">
    <source>
        <dbReference type="PROSITE-ProRule" id="PRU00339"/>
    </source>
</evidence>
<comment type="caution">
    <text evidence="4">The sequence shown here is derived from an EMBL/GenBank/DDBJ whole genome shotgun (WGS) entry which is preliminary data.</text>
</comment>
<dbReference type="Pfam" id="PF13529">
    <property type="entry name" value="Peptidase_C39_2"/>
    <property type="match status" value="1"/>
</dbReference>
<dbReference type="SMART" id="SM00028">
    <property type="entry name" value="TPR"/>
    <property type="match status" value="3"/>
</dbReference>
<dbReference type="CDD" id="cd02549">
    <property type="entry name" value="Peptidase_C39A"/>
    <property type="match status" value="1"/>
</dbReference>